<accession>A0A8S5S9Q1</accession>
<organism evidence="2">
    <name type="scientific">Podoviridae sp. ctiVc2</name>
    <dbReference type="NCBI Taxonomy" id="2827745"/>
    <lineage>
        <taxon>Viruses</taxon>
        <taxon>Duplodnaviria</taxon>
        <taxon>Heunggongvirae</taxon>
        <taxon>Uroviricota</taxon>
        <taxon>Caudoviricetes</taxon>
    </lineage>
</organism>
<feature type="transmembrane region" description="Helical" evidence="1">
    <location>
        <begin position="12"/>
        <end position="38"/>
    </location>
</feature>
<protein>
    <submittedName>
        <fullName evidence="2">Uncharacterized protein</fullName>
    </submittedName>
</protein>
<feature type="transmembrane region" description="Helical" evidence="1">
    <location>
        <begin position="44"/>
        <end position="65"/>
    </location>
</feature>
<name>A0A8S5S9Q1_9CAUD</name>
<evidence type="ECO:0000256" key="1">
    <source>
        <dbReference type="SAM" id="Phobius"/>
    </source>
</evidence>
<keyword evidence="1" id="KW-0812">Transmembrane</keyword>
<proteinExistence type="predicted"/>
<dbReference type="EMBL" id="BK032558">
    <property type="protein sequence ID" value="DAF47780.1"/>
    <property type="molecule type" value="Genomic_DNA"/>
</dbReference>
<evidence type="ECO:0000313" key="2">
    <source>
        <dbReference type="EMBL" id="DAF47780.1"/>
    </source>
</evidence>
<sequence>MLERGKMRKLLIVADGILVILLLITIFSFALALVLWLVGIFGVSIWSVAKTFLAMVISFVLAFLLEKLMKKLDV</sequence>
<keyword evidence="1" id="KW-0472">Membrane</keyword>
<keyword evidence="1" id="KW-1133">Transmembrane helix</keyword>
<reference evidence="2" key="1">
    <citation type="journal article" date="2021" name="Proc. Natl. Acad. Sci. U.S.A.">
        <title>A Catalog of Tens of Thousands of Viruses from Human Metagenomes Reveals Hidden Associations with Chronic Diseases.</title>
        <authorList>
            <person name="Tisza M.J."/>
            <person name="Buck C.B."/>
        </authorList>
    </citation>
    <scope>NUCLEOTIDE SEQUENCE</scope>
    <source>
        <strain evidence="2">CtiVc2</strain>
    </source>
</reference>